<evidence type="ECO:0000313" key="7">
    <source>
        <dbReference type="Proteomes" id="UP000193334"/>
    </source>
</evidence>
<protein>
    <recommendedName>
        <fullName evidence="1">site-specific DNA-methyltransferase (adenine-specific)</fullName>
        <ecNumber evidence="1">2.1.1.72</ecNumber>
    </recommendedName>
</protein>
<dbReference type="RefSeq" id="WP_085755339.1">
    <property type="nucleotide sequence ID" value="NZ_CP021023.1"/>
</dbReference>
<dbReference type="STRING" id="1941349.STSP1_01039"/>
<dbReference type="SUPFAM" id="SSF53335">
    <property type="entry name" value="S-adenosyl-L-methionine-dependent methyltransferases"/>
    <property type="match status" value="1"/>
</dbReference>
<name>A0A1W6LLK2_9BACT</name>
<dbReference type="GO" id="GO:0003676">
    <property type="term" value="F:nucleic acid binding"/>
    <property type="evidence" value="ECO:0007669"/>
    <property type="project" value="InterPro"/>
</dbReference>
<dbReference type="EC" id="2.1.1.72" evidence="1"/>
<dbReference type="PROSITE" id="PS00092">
    <property type="entry name" value="N6_MTASE"/>
    <property type="match status" value="1"/>
</dbReference>
<evidence type="ECO:0000256" key="3">
    <source>
        <dbReference type="ARBA" id="ARBA00022679"/>
    </source>
</evidence>
<evidence type="ECO:0000256" key="2">
    <source>
        <dbReference type="ARBA" id="ARBA00022603"/>
    </source>
</evidence>
<proteinExistence type="predicted"/>
<dbReference type="GO" id="GO:0032259">
    <property type="term" value="P:methylation"/>
    <property type="evidence" value="ECO:0007669"/>
    <property type="project" value="UniProtKB-KW"/>
</dbReference>
<dbReference type="PRINTS" id="PR00505">
    <property type="entry name" value="D12N6MTFRASE"/>
</dbReference>
<dbReference type="InterPro" id="IPR029063">
    <property type="entry name" value="SAM-dependent_MTases_sf"/>
</dbReference>
<dbReference type="REBASE" id="200968">
    <property type="entry name" value="M1.PbaD4VIP"/>
</dbReference>
<dbReference type="InterPro" id="IPR012327">
    <property type="entry name" value="MeTrfase_D12"/>
</dbReference>
<dbReference type="KEGG" id="pbp:STSP1_01039"/>
<dbReference type="Proteomes" id="UP000193334">
    <property type="component" value="Chromosome"/>
</dbReference>
<keyword evidence="7" id="KW-1185">Reference proteome</keyword>
<keyword evidence="3 6" id="KW-0808">Transferase</keyword>
<dbReference type="EMBL" id="CP021023">
    <property type="protein sequence ID" value="ARN56651.1"/>
    <property type="molecule type" value="Genomic_DNA"/>
</dbReference>
<sequence length="353" mass="40984">MNYIGSKKSLLPFIETSVKQIIQDDCELFCDIFAGTGIVGSHFKKLGYSIIANDFQYYSYALNKHYIGNHKYLAFDGLAEIIPEIRQTETAERKEVVCRYLSNLPLVEGFIFNNYSLEGTKGKEFERNYYSSENAKKCDTIRLQIEEWRANAKITEGEYFFLLASLLENIDKHSNTASVYGAFLKKLKKSAQRTFELQPAELLINDREHKVYNKKVEDIISDLEVDVLYLDPPYNQRQYAPNYHMLETIAKYDYPAIKGKTGLRDYSEQKSDYCVRRKVKQAFSELIKNANARYIFLSYNNEGLMSSDEIREVMSAKGKYGCFTQDYNRYKADNGRVYSSNSTVEYLHYCICS</sequence>
<comment type="catalytic activity">
    <reaction evidence="5">
        <text>a 2'-deoxyadenosine in DNA + S-adenosyl-L-methionine = an N(6)-methyl-2'-deoxyadenosine in DNA + S-adenosyl-L-homocysteine + H(+)</text>
        <dbReference type="Rhea" id="RHEA:15197"/>
        <dbReference type="Rhea" id="RHEA-COMP:12418"/>
        <dbReference type="Rhea" id="RHEA-COMP:12419"/>
        <dbReference type="ChEBI" id="CHEBI:15378"/>
        <dbReference type="ChEBI" id="CHEBI:57856"/>
        <dbReference type="ChEBI" id="CHEBI:59789"/>
        <dbReference type="ChEBI" id="CHEBI:90615"/>
        <dbReference type="ChEBI" id="CHEBI:90616"/>
        <dbReference type="EC" id="2.1.1.72"/>
    </reaction>
</comment>
<keyword evidence="4" id="KW-0949">S-adenosyl-L-methionine</keyword>
<organism evidence="6 7">
    <name type="scientific">Sedimentisphaera salicampi</name>
    <dbReference type="NCBI Taxonomy" id="1941349"/>
    <lineage>
        <taxon>Bacteria</taxon>
        <taxon>Pseudomonadati</taxon>
        <taxon>Planctomycetota</taxon>
        <taxon>Phycisphaerae</taxon>
        <taxon>Sedimentisphaerales</taxon>
        <taxon>Sedimentisphaeraceae</taxon>
        <taxon>Sedimentisphaera</taxon>
    </lineage>
</organism>
<gene>
    <name evidence="6" type="primary">fokIM</name>
    <name evidence="6" type="ORF">STSP1_01039</name>
</gene>
<evidence type="ECO:0000256" key="4">
    <source>
        <dbReference type="ARBA" id="ARBA00022691"/>
    </source>
</evidence>
<dbReference type="Pfam" id="PF02086">
    <property type="entry name" value="MethyltransfD12"/>
    <property type="match status" value="1"/>
</dbReference>
<dbReference type="AlphaFoldDB" id="A0A1W6LLK2"/>
<accession>A0A1W6LLK2</accession>
<evidence type="ECO:0000313" key="6">
    <source>
        <dbReference type="EMBL" id="ARN56651.1"/>
    </source>
</evidence>
<dbReference type="GO" id="GO:0009007">
    <property type="term" value="F:site-specific DNA-methyltransferase (adenine-specific) activity"/>
    <property type="evidence" value="ECO:0007669"/>
    <property type="project" value="UniProtKB-EC"/>
</dbReference>
<dbReference type="InterPro" id="IPR002052">
    <property type="entry name" value="DNA_methylase_N6_adenine_CS"/>
</dbReference>
<evidence type="ECO:0000256" key="1">
    <source>
        <dbReference type="ARBA" id="ARBA00011900"/>
    </source>
</evidence>
<reference evidence="7" key="1">
    <citation type="submission" date="2017-04" db="EMBL/GenBank/DDBJ databases">
        <title>Comparative genomics and description of representatives of a novel lineage of planctomycetes thriving in anoxic sediments.</title>
        <authorList>
            <person name="Spring S."/>
            <person name="Bunk B."/>
            <person name="Sproer C."/>
        </authorList>
    </citation>
    <scope>NUCLEOTIDE SEQUENCE [LARGE SCALE GENOMIC DNA]</scope>
    <source>
        <strain evidence="7">ST-PulAB-D4</strain>
    </source>
</reference>
<keyword evidence="2 6" id="KW-0489">Methyltransferase</keyword>
<dbReference type="Gene3D" id="3.40.50.150">
    <property type="entry name" value="Vaccinia Virus protein VP39"/>
    <property type="match status" value="1"/>
</dbReference>
<dbReference type="GO" id="GO:0009307">
    <property type="term" value="P:DNA restriction-modification system"/>
    <property type="evidence" value="ECO:0007669"/>
    <property type="project" value="InterPro"/>
</dbReference>
<evidence type="ECO:0000256" key="5">
    <source>
        <dbReference type="ARBA" id="ARBA00047942"/>
    </source>
</evidence>